<dbReference type="Proteomes" id="UP000199598">
    <property type="component" value="Unassembled WGS sequence"/>
</dbReference>
<feature type="domain" description="Ancillary SecYEG translocon subunit/Cell division coordinator CpoB TPR" evidence="2">
    <location>
        <begin position="20"/>
        <end position="195"/>
    </location>
</feature>
<evidence type="ECO:0000313" key="4">
    <source>
        <dbReference type="Proteomes" id="UP000199598"/>
    </source>
</evidence>
<dbReference type="InterPro" id="IPR018704">
    <property type="entry name" value="SecYEG/CpoB_TPR"/>
</dbReference>
<dbReference type="EMBL" id="FOSK01000007">
    <property type="protein sequence ID" value="SFK64129.1"/>
    <property type="molecule type" value="Genomic_DNA"/>
</dbReference>
<organism evidence="3 4">
    <name type="scientific">Pseudovibrio ascidiaceicola</name>
    <dbReference type="NCBI Taxonomy" id="285279"/>
    <lineage>
        <taxon>Bacteria</taxon>
        <taxon>Pseudomonadati</taxon>
        <taxon>Pseudomonadota</taxon>
        <taxon>Alphaproteobacteria</taxon>
        <taxon>Hyphomicrobiales</taxon>
        <taxon>Stappiaceae</taxon>
        <taxon>Pseudovibrio</taxon>
    </lineage>
</organism>
<proteinExistence type="predicted"/>
<keyword evidence="1" id="KW-0472">Membrane</keyword>
<keyword evidence="4" id="KW-1185">Reference proteome</keyword>
<reference evidence="3 4" key="1">
    <citation type="submission" date="2016-10" db="EMBL/GenBank/DDBJ databases">
        <authorList>
            <person name="Varghese N."/>
            <person name="Submissions S."/>
        </authorList>
    </citation>
    <scope>NUCLEOTIDE SEQUENCE [LARGE SCALE GENOMIC DNA]</scope>
    <source>
        <strain evidence="3 4">DSM 16392</strain>
    </source>
</reference>
<evidence type="ECO:0000259" key="2">
    <source>
        <dbReference type="Pfam" id="PF09976"/>
    </source>
</evidence>
<dbReference type="Gene3D" id="1.25.40.10">
    <property type="entry name" value="Tetratricopeptide repeat domain"/>
    <property type="match status" value="1"/>
</dbReference>
<dbReference type="RefSeq" id="WP_093520516.1">
    <property type="nucleotide sequence ID" value="NZ_FOSK01000007.1"/>
</dbReference>
<gene>
    <name evidence="3" type="ORF">SAMN04488518_107159</name>
</gene>
<protein>
    <recommendedName>
        <fullName evidence="2">Ancillary SecYEG translocon subunit/Cell division coordinator CpoB TPR domain-containing protein</fullName>
    </recommendedName>
</protein>
<evidence type="ECO:0000256" key="1">
    <source>
        <dbReference type="SAM" id="Phobius"/>
    </source>
</evidence>
<keyword evidence="1" id="KW-1133">Transmembrane helix</keyword>
<dbReference type="SUPFAM" id="SSF48452">
    <property type="entry name" value="TPR-like"/>
    <property type="match status" value="1"/>
</dbReference>
<name>A0A1I4B845_9HYPH</name>
<sequence length="223" mass="24107">MSDIFREVDEEVRSDQFSKLWKRFAPVVYLTAGLIVVGTAGFRGYEYWQNKQSQAAGTEFLEAVKLSEAGNHTEAQAAFVSMEDSIGGYPMMAKMRIGTELALEGKPDEAIKAFEAVAADSATPIIYKGLANIRAAYLLLDNGDLAAVKKHTEVLAVAGNTWRFSALEILGAAEYKAGNLDAARTRFSEIVNDAAAPSDVSGRAQIYLELITSALGKDEKGTE</sequence>
<keyword evidence="1" id="KW-0812">Transmembrane</keyword>
<dbReference type="InterPro" id="IPR011990">
    <property type="entry name" value="TPR-like_helical_dom_sf"/>
</dbReference>
<comment type="caution">
    <text evidence="3">The sequence shown here is derived from an EMBL/GenBank/DDBJ whole genome shotgun (WGS) entry which is preliminary data.</text>
</comment>
<feature type="transmembrane region" description="Helical" evidence="1">
    <location>
        <begin position="24"/>
        <end position="42"/>
    </location>
</feature>
<evidence type="ECO:0000313" key="3">
    <source>
        <dbReference type="EMBL" id="SFK64129.1"/>
    </source>
</evidence>
<accession>A0A1I4B845</accession>
<dbReference type="Pfam" id="PF09976">
    <property type="entry name" value="TPR_21"/>
    <property type="match status" value="1"/>
</dbReference>